<evidence type="ECO:0000313" key="8">
    <source>
        <dbReference type="EMBL" id="MBB5516303.1"/>
    </source>
</evidence>
<keyword evidence="5" id="KW-1278">Translocase</keyword>
<reference evidence="8 9" key="1">
    <citation type="submission" date="2020-08" db="EMBL/GenBank/DDBJ databases">
        <title>Genomic Encyclopedia of Type Strains, Phase IV (KMG-IV): sequencing the most valuable type-strain genomes for metagenomic binning, comparative biology and taxonomic classification.</title>
        <authorList>
            <person name="Goeker M."/>
        </authorList>
    </citation>
    <scope>NUCLEOTIDE SEQUENCE [LARGE SCALE GENOMIC DNA]</scope>
    <source>
        <strain evidence="8 9">DSM 103377</strain>
    </source>
</reference>
<dbReference type="PANTHER" id="PTHR42794">
    <property type="entry name" value="HEMIN IMPORT ATP-BINDING PROTEIN HMUV"/>
    <property type="match status" value="1"/>
</dbReference>
<evidence type="ECO:0000256" key="3">
    <source>
        <dbReference type="ARBA" id="ARBA00022741"/>
    </source>
</evidence>
<gene>
    <name evidence="8" type="ORF">FHS89_002329</name>
</gene>
<evidence type="ECO:0000313" key="9">
    <source>
        <dbReference type="Proteomes" id="UP000553766"/>
    </source>
</evidence>
<organism evidence="8 9">
    <name type="scientific">Rubricella aquisinus</name>
    <dbReference type="NCBI Taxonomy" id="2028108"/>
    <lineage>
        <taxon>Bacteria</taxon>
        <taxon>Pseudomonadati</taxon>
        <taxon>Pseudomonadota</taxon>
        <taxon>Alphaproteobacteria</taxon>
        <taxon>Rhodobacterales</taxon>
        <taxon>Paracoccaceae</taxon>
        <taxon>Rubricella</taxon>
    </lineage>
</organism>
<dbReference type="GO" id="GO:0005524">
    <property type="term" value="F:ATP binding"/>
    <property type="evidence" value="ECO:0007669"/>
    <property type="project" value="UniProtKB-KW"/>
</dbReference>
<keyword evidence="4 8" id="KW-0067">ATP-binding</keyword>
<comment type="similarity">
    <text evidence="1">Belongs to the ABC transporter superfamily.</text>
</comment>
<keyword evidence="2" id="KW-0813">Transport</keyword>
<dbReference type="InterPro" id="IPR017871">
    <property type="entry name" value="ABC_transporter-like_CS"/>
</dbReference>
<evidence type="ECO:0000256" key="2">
    <source>
        <dbReference type="ARBA" id="ARBA00022448"/>
    </source>
</evidence>
<evidence type="ECO:0000256" key="5">
    <source>
        <dbReference type="ARBA" id="ARBA00022967"/>
    </source>
</evidence>
<dbReference type="CDD" id="cd03214">
    <property type="entry name" value="ABC_Iron-Siderophores_B12_Hemin"/>
    <property type="match status" value="1"/>
</dbReference>
<proteinExistence type="inferred from homology"/>
<dbReference type="InterPro" id="IPR003439">
    <property type="entry name" value="ABC_transporter-like_ATP-bd"/>
</dbReference>
<comment type="function">
    <text evidence="6">Part of the ABC transporter complex HmuTUV involved in hemin import. Responsible for energy coupling to the transport system.</text>
</comment>
<feature type="domain" description="ABC transporter" evidence="7">
    <location>
        <begin position="4"/>
        <end position="236"/>
    </location>
</feature>
<dbReference type="InterPro" id="IPR027417">
    <property type="entry name" value="P-loop_NTPase"/>
</dbReference>
<dbReference type="PROSITE" id="PS50893">
    <property type="entry name" value="ABC_TRANSPORTER_2"/>
    <property type="match status" value="1"/>
</dbReference>
<comment type="caution">
    <text evidence="8">The sequence shown here is derived from an EMBL/GenBank/DDBJ whole genome shotgun (WGS) entry which is preliminary data.</text>
</comment>
<accession>A0A840WQH7</accession>
<dbReference type="Pfam" id="PF00005">
    <property type="entry name" value="ABC_tran"/>
    <property type="match status" value="1"/>
</dbReference>
<keyword evidence="9" id="KW-1185">Reference proteome</keyword>
<protein>
    <submittedName>
        <fullName evidence="8">Iron complex transport system ATP-binding protein</fullName>
    </submittedName>
</protein>
<dbReference type="PROSITE" id="PS00211">
    <property type="entry name" value="ABC_TRANSPORTER_1"/>
    <property type="match status" value="1"/>
</dbReference>
<evidence type="ECO:0000256" key="6">
    <source>
        <dbReference type="ARBA" id="ARBA00037066"/>
    </source>
</evidence>
<dbReference type="AlphaFoldDB" id="A0A840WQH7"/>
<dbReference type="EMBL" id="JACIJS010000006">
    <property type="protein sequence ID" value="MBB5516303.1"/>
    <property type="molecule type" value="Genomic_DNA"/>
</dbReference>
<dbReference type="Proteomes" id="UP000553766">
    <property type="component" value="Unassembled WGS sequence"/>
</dbReference>
<dbReference type="PANTHER" id="PTHR42794:SF1">
    <property type="entry name" value="HEMIN IMPORT ATP-BINDING PROTEIN HMUV"/>
    <property type="match status" value="1"/>
</dbReference>
<evidence type="ECO:0000259" key="7">
    <source>
        <dbReference type="PROSITE" id="PS50893"/>
    </source>
</evidence>
<dbReference type="Gene3D" id="3.40.50.300">
    <property type="entry name" value="P-loop containing nucleotide triphosphate hydrolases"/>
    <property type="match status" value="1"/>
</dbReference>
<name>A0A840WQH7_9RHOB</name>
<dbReference type="SMART" id="SM00382">
    <property type="entry name" value="AAA"/>
    <property type="match status" value="1"/>
</dbReference>
<dbReference type="InterPro" id="IPR003593">
    <property type="entry name" value="AAA+_ATPase"/>
</dbReference>
<sequence length="255" mass="27042">MSLMSLHNLRVMRDRRAVVNEVSLTMEAGSLTGLIGPNGAGKSTLMQAALGLIPAMGEITLAGHALPDLGREARARQVAYLPQERDIGWPISVELLVSLGRTPHRRGALGPADHTAITAALTEMDLLPFRHRPATDLSGGERARVLIARALAQEAPLLIADEPTAGLDPAHQIGLMETFQRLARAGRGVLVSLHDLSLAARFCDRLIVMQDGRAVADGPPDAVLTAPLLRAVYGIDAHIARDASGLIVTPKGRAT</sequence>
<evidence type="ECO:0000256" key="1">
    <source>
        <dbReference type="ARBA" id="ARBA00005417"/>
    </source>
</evidence>
<dbReference type="FunFam" id="3.40.50.300:FF:000134">
    <property type="entry name" value="Iron-enterobactin ABC transporter ATP-binding protein"/>
    <property type="match status" value="1"/>
</dbReference>
<dbReference type="RefSeq" id="WP_184011755.1">
    <property type="nucleotide sequence ID" value="NZ_JACIJS010000006.1"/>
</dbReference>
<dbReference type="SUPFAM" id="SSF52540">
    <property type="entry name" value="P-loop containing nucleoside triphosphate hydrolases"/>
    <property type="match status" value="1"/>
</dbReference>
<dbReference type="GO" id="GO:0016887">
    <property type="term" value="F:ATP hydrolysis activity"/>
    <property type="evidence" value="ECO:0007669"/>
    <property type="project" value="InterPro"/>
</dbReference>
<keyword evidence="3" id="KW-0547">Nucleotide-binding</keyword>
<evidence type="ECO:0000256" key="4">
    <source>
        <dbReference type="ARBA" id="ARBA00022840"/>
    </source>
</evidence>